<feature type="transmembrane region" description="Helical" evidence="2">
    <location>
        <begin position="138"/>
        <end position="159"/>
    </location>
</feature>
<gene>
    <name evidence="3" type="ORF">GBK04_17490</name>
</gene>
<keyword evidence="4" id="KW-1185">Reference proteome</keyword>
<keyword evidence="2" id="KW-1133">Transmembrane helix</keyword>
<keyword evidence="2" id="KW-0812">Transmembrane</keyword>
<organism evidence="3 4">
    <name type="scientific">Salmonirosea aquatica</name>
    <dbReference type="NCBI Taxonomy" id="2654236"/>
    <lineage>
        <taxon>Bacteria</taxon>
        <taxon>Pseudomonadati</taxon>
        <taxon>Bacteroidota</taxon>
        <taxon>Cytophagia</taxon>
        <taxon>Cytophagales</taxon>
        <taxon>Spirosomataceae</taxon>
        <taxon>Salmonirosea</taxon>
    </lineage>
</organism>
<accession>A0A7C9BIS4</accession>
<feature type="transmembrane region" description="Helical" evidence="2">
    <location>
        <begin position="171"/>
        <end position="189"/>
    </location>
</feature>
<keyword evidence="2" id="KW-0472">Membrane</keyword>
<dbReference type="Proteomes" id="UP000479293">
    <property type="component" value="Unassembled WGS sequence"/>
</dbReference>
<dbReference type="EMBL" id="WHLY01000002">
    <property type="protein sequence ID" value="MPR35094.1"/>
    <property type="molecule type" value="Genomic_DNA"/>
</dbReference>
<sequence length="318" mass="37092">MEMPENEYVLESTDLTIPYWLADEDTLRDEGVLFGLAESEPTEKTDIIQNYFLHLTAPHERRIEQQNERVQEMNLYIGQKENRIQELQVKLKNLENSRLEGEHQLPRTVVGLVLSVAMCVGNYYLIEETLRPSFASSSFVALGVFLAGMFNLFGRISLFHDTESRVTWRQILEEVGMPLAAALFVFAQASQTQNAWQATALFVFVFFLFLFAGKLFLSNLTVLRNDLHVWLTSQRGRRESVSHAQLWEEEMGYLEQEINDLRVQKWQVLREQGTSESERARLQARRDMLIKLFESEFYLARNMKGRLSEKQLREIRGN</sequence>
<proteinExistence type="predicted"/>
<evidence type="ECO:0000313" key="4">
    <source>
        <dbReference type="Proteomes" id="UP000479293"/>
    </source>
</evidence>
<protein>
    <submittedName>
        <fullName evidence="3">Uncharacterized protein</fullName>
    </submittedName>
</protein>
<evidence type="ECO:0000313" key="3">
    <source>
        <dbReference type="EMBL" id="MPR35094.1"/>
    </source>
</evidence>
<feature type="coiled-coil region" evidence="1">
    <location>
        <begin position="77"/>
        <end position="104"/>
    </location>
</feature>
<dbReference type="AlphaFoldDB" id="A0A7C9BIS4"/>
<feature type="transmembrane region" description="Helical" evidence="2">
    <location>
        <begin position="108"/>
        <end position="126"/>
    </location>
</feature>
<keyword evidence="1" id="KW-0175">Coiled coil</keyword>
<comment type="caution">
    <text evidence="3">The sequence shown here is derived from an EMBL/GenBank/DDBJ whole genome shotgun (WGS) entry which is preliminary data.</text>
</comment>
<feature type="transmembrane region" description="Helical" evidence="2">
    <location>
        <begin position="195"/>
        <end position="217"/>
    </location>
</feature>
<evidence type="ECO:0000256" key="1">
    <source>
        <dbReference type="SAM" id="Coils"/>
    </source>
</evidence>
<reference evidence="3 4" key="1">
    <citation type="submission" date="2019-10" db="EMBL/GenBank/DDBJ databases">
        <title>Draft Genome Sequence of Cytophagaceae sp. SJW1-29.</title>
        <authorList>
            <person name="Choi A."/>
        </authorList>
    </citation>
    <scope>NUCLEOTIDE SEQUENCE [LARGE SCALE GENOMIC DNA]</scope>
    <source>
        <strain evidence="3 4">SJW1-29</strain>
    </source>
</reference>
<evidence type="ECO:0000256" key="2">
    <source>
        <dbReference type="SAM" id="Phobius"/>
    </source>
</evidence>
<name>A0A7C9BIS4_9BACT</name>